<reference evidence="2 3" key="1">
    <citation type="submission" date="2019-10" db="EMBL/GenBank/DDBJ databases">
        <authorList>
            <person name="Wang R."/>
        </authorList>
    </citation>
    <scope>NUCLEOTIDE SEQUENCE [LARGE SCALE GENOMIC DNA]</scope>
    <source>
        <strain evidence="2 3">ATCC 19377</strain>
    </source>
</reference>
<protein>
    <submittedName>
        <fullName evidence="2">Uncharacterized protein</fullName>
    </submittedName>
</protein>
<organism evidence="2 3">
    <name type="scientific">Acidithiobacillus thiooxidans ATCC 19377</name>
    <dbReference type="NCBI Taxonomy" id="637390"/>
    <lineage>
        <taxon>Bacteria</taxon>
        <taxon>Pseudomonadati</taxon>
        <taxon>Pseudomonadota</taxon>
        <taxon>Acidithiobacillia</taxon>
        <taxon>Acidithiobacillales</taxon>
        <taxon>Acidithiobacillaceae</taxon>
        <taxon>Acidithiobacillus</taxon>
    </lineage>
</organism>
<gene>
    <name evidence="2" type="ORF">GCD22_00747</name>
</gene>
<dbReference type="EMBL" id="CP045571">
    <property type="protein sequence ID" value="QFX95212.1"/>
    <property type="molecule type" value="Genomic_DNA"/>
</dbReference>
<name>A0A5P9XMT4_ACITH</name>
<evidence type="ECO:0000313" key="3">
    <source>
        <dbReference type="Proteomes" id="UP000363590"/>
    </source>
</evidence>
<dbReference type="GeneID" id="60695153"/>
<dbReference type="Proteomes" id="UP000363590">
    <property type="component" value="Chromosome"/>
</dbReference>
<proteinExistence type="predicted"/>
<feature type="compositionally biased region" description="Basic residues" evidence="1">
    <location>
        <begin position="243"/>
        <end position="252"/>
    </location>
</feature>
<feature type="region of interest" description="Disordered" evidence="1">
    <location>
        <begin position="243"/>
        <end position="267"/>
    </location>
</feature>
<accession>A0A5P9XMT4</accession>
<dbReference type="AlphaFoldDB" id="A0A5P9XMT4"/>
<dbReference type="KEGG" id="atx:GCD22_00747"/>
<sequence>MSAGDMVDETENERREFAEAFERAHAAGKISDRDFARAYIQGAMARWQMQIYEAAGKPHPAPDNIYEGQPDIERVGIPAIDDALLFLKPNGEHPRFAFLSVMAYLLREKENALELSESRKKAAQEAVQHALKAAALLDGIDNQLLAHEFRKLATLSTGAQYGRVSPIGGLMPDALTGMHAGHGNKKSRDANIVIAIAQFFPDSPDFFSRPNNGYSVIARLAVLCELKAKNPAAYVATILKGRKRTTKTKPQRNKADMLSLFAPESRD</sequence>
<evidence type="ECO:0000256" key="1">
    <source>
        <dbReference type="SAM" id="MobiDB-lite"/>
    </source>
</evidence>
<dbReference type="RefSeq" id="WP_153940439.1">
    <property type="nucleotide sequence ID" value="NZ_CP045571.1"/>
</dbReference>
<evidence type="ECO:0000313" key="2">
    <source>
        <dbReference type="EMBL" id="QFX95212.1"/>
    </source>
</evidence>